<evidence type="ECO:0000313" key="1">
    <source>
        <dbReference type="EMBL" id="AKU99384.1"/>
    </source>
</evidence>
<keyword evidence="2" id="KW-1185">Reference proteome</keyword>
<sequence>MNVGPNTPMPEDGVIQIGFDRYLLPSTVTRQSMVIVDANHQPLPASLSPVVVYDPVARTVTLAPPTTPWLTKGQSYTLILGIPQGDSDSGGVRAIDGATLAEDQTRIIGFFVGEPNGVGIGEPTIDLCRDVLPIFVAKCSAPSCHGSSQAAAASLVLDSSSGIEFTARGRVAQGSNTGALFGTPTPPGRLFGIDMPIIDPGNPGNSWLQYKVEIANEPPNPLPAPRVTCPGAPTTAAPAPYEPLVSTPHAPSEAERTVLDNYVLGQVMPYPTLQPLSSYGDQPLTFEERERIRLWISQLRSGQPLPECGLCQEQ</sequence>
<dbReference type="OrthoDB" id="5514697at2"/>
<dbReference type="RefSeq" id="WP_146650829.1">
    <property type="nucleotide sequence ID" value="NZ_CP012333.1"/>
</dbReference>
<reference evidence="1 2" key="1">
    <citation type="submission" date="2015-08" db="EMBL/GenBank/DDBJ databases">
        <authorList>
            <person name="Babu N.S."/>
            <person name="Beckwith C.J."/>
            <person name="Beseler K.G."/>
            <person name="Brison A."/>
            <person name="Carone J.V."/>
            <person name="Caskin T.P."/>
            <person name="Diamond M."/>
            <person name="Durham M.E."/>
            <person name="Foxe J.M."/>
            <person name="Go M."/>
            <person name="Henderson B.A."/>
            <person name="Jones I.B."/>
            <person name="McGettigan J.A."/>
            <person name="Micheletti S.J."/>
            <person name="Nasrallah M.E."/>
            <person name="Ortiz D."/>
            <person name="Piller C.R."/>
            <person name="Privatt S.R."/>
            <person name="Schneider S.L."/>
            <person name="Sharp S."/>
            <person name="Smith T.C."/>
            <person name="Stanton J.D."/>
            <person name="Ullery H.E."/>
            <person name="Wilson R.J."/>
            <person name="Serrano M.G."/>
            <person name="Buck G."/>
            <person name="Lee V."/>
            <person name="Wang Y."/>
            <person name="Carvalho R."/>
            <person name="Voegtly L."/>
            <person name="Shi R."/>
            <person name="Duckworth R."/>
            <person name="Johnson A."/>
            <person name="Loviza R."/>
            <person name="Walstead R."/>
            <person name="Shah Z."/>
            <person name="Kiflezghi M."/>
            <person name="Wade K."/>
            <person name="Ball S.L."/>
            <person name="Bradley K.W."/>
            <person name="Asai D.J."/>
            <person name="Bowman C.A."/>
            <person name="Russell D.A."/>
            <person name="Pope W.H."/>
            <person name="Jacobs-Sera D."/>
            <person name="Hendrix R.W."/>
            <person name="Hatfull G.F."/>
        </authorList>
    </citation>
    <scope>NUCLEOTIDE SEQUENCE [LARGE SCALE GENOMIC DNA]</scope>
    <source>
        <strain evidence="1 2">DSM 27648</strain>
    </source>
</reference>
<dbReference type="EMBL" id="CP012333">
    <property type="protein sequence ID" value="AKU99384.1"/>
    <property type="molecule type" value="Genomic_DNA"/>
</dbReference>
<protein>
    <submittedName>
        <fullName evidence="1">Uncharacterized protein</fullName>
    </submittedName>
</protein>
<dbReference type="Proteomes" id="UP000064967">
    <property type="component" value="Chromosome"/>
</dbReference>
<gene>
    <name evidence="1" type="ORF">AKJ09_06048</name>
</gene>
<name>A0A0K1Q1Y3_9BACT</name>
<proteinExistence type="predicted"/>
<dbReference type="KEGG" id="llu:AKJ09_06048"/>
<organism evidence="1 2">
    <name type="scientific">Labilithrix luteola</name>
    <dbReference type="NCBI Taxonomy" id="1391654"/>
    <lineage>
        <taxon>Bacteria</taxon>
        <taxon>Pseudomonadati</taxon>
        <taxon>Myxococcota</taxon>
        <taxon>Polyangia</taxon>
        <taxon>Polyangiales</taxon>
        <taxon>Labilitrichaceae</taxon>
        <taxon>Labilithrix</taxon>
    </lineage>
</organism>
<evidence type="ECO:0000313" key="2">
    <source>
        <dbReference type="Proteomes" id="UP000064967"/>
    </source>
</evidence>
<dbReference type="AlphaFoldDB" id="A0A0K1Q1Y3"/>
<accession>A0A0K1Q1Y3</accession>